<reference evidence="4" key="1">
    <citation type="submission" date="2017-03" db="EMBL/GenBank/DDBJ databases">
        <title>Draft genome sequence of Moraxella equi CCUG 4950T type strain.</title>
        <authorList>
            <person name="Salva-Serra F."/>
            <person name="Engstrom-Jakobsson H."/>
            <person name="Thorell K."/>
            <person name="Jaen-Luchoro D."/>
            <person name="Gonzales-Siles L."/>
            <person name="Karlsson R."/>
            <person name="Yazdan S."/>
            <person name="Boulund F."/>
            <person name="Johnning A."/>
            <person name="Engstrand L."/>
            <person name="Kristiansson E."/>
            <person name="Moore E."/>
        </authorList>
    </citation>
    <scope>NUCLEOTIDE SEQUENCE [LARGE SCALE GENOMIC DNA]</scope>
    <source>
        <strain evidence="4">CCUG 4441</strain>
    </source>
</reference>
<evidence type="ECO:0000313" key="2">
    <source>
        <dbReference type="EMBL" id="OPH38691.1"/>
    </source>
</evidence>
<evidence type="ECO:0000313" key="5">
    <source>
        <dbReference type="Proteomes" id="UP000254107"/>
    </source>
</evidence>
<feature type="transmembrane region" description="Helical" evidence="1">
    <location>
        <begin position="122"/>
        <end position="151"/>
    </location>
</feature>
<reference evidence="2" key="2">
    <citation type="submission" date="2017-03" db="EMBL/GenBank/DDBJ databases">
        <authorList>
            <person name="Afonso C.L."/>
            <person name="Miller P.J."/>
            <person name="Scott M.A."/>
            <person name="Spackman E."/>
            <person name="Goraichik I."/>
            <person name="Dimitrov K.M."/>
            <person name="Suarez D.L."/>
            <person name="Swayne D.E."/>
        </authorList>
    </citation>
    <scope>NUCLEOTIDE SEQUENCE</scope>
    <source>
        <strain evidence="2">CCUG 4441</strain>
    </source>
</reference>
<feature type="transmembrane region" description="Helical" evidence="1">
    <location>
        <begin position="12"/>
        <end position="38"/>
    </location>
</feature>
<evidence type="ECO:0000313" key="3">
    <source>
        <dbReference type="EMBL" id="STZ01058.1"/>
    </source>
</evidence>
<dbReference type="EMBL" id="UGQC01000001">
    <property type="protein sequence ID" value="STZ01058.1"/>
    <property type="molecule type" value="Genomic_DNA"/>
</dbReference>
<evidence type="ECO:0000313" key="4">
    <source>
        <dbReference type="Proteomes" id="UP000191025"/>
    </source>
</evidence>
<proteinExistence type="predicted"/>
<dbReference type="Proteomes" id="UP000254107">
    <property type="component" value="Unassembled WGS sequence"/>
</dbReference>
<protein>
    <submittedName>
        <fullName evidence="2">Uncharacterized protein</fullName>
    </submittedName>
</protein>
<feature type="transmembrane region" description="Helical" evidence="1">
    <location>
        <begin position="86"/>
        <end position="110"/>
    </location>
</feature>
<evidence type="ECO:0000256" key="1">
    <source>
        <dbReference type="SAM" id="Phobius"/>
    </source>
</evidence>
<dbReference type="AlphaFoldDB" id="A0A1V4H278"/>
<name>A0A1V4H278_MORLA</name>
<keyword evidence="1" id="KW-0812">Transmembrane</keyword>
<keyword evidence="5" id="KW-1185">Reference proteome</keyword>
<dbReference type="RefSeq" id="WP_062498792.1">
    <property type="nucleotide sequence ID" value="NZ_MXAN01000012.1"/>
</dbReference>
<gene>
    <name evidence="2" type="ORF">B5J94_02570</name>
    <name evidence="3" type="ORF">NCTC7911_02472</name>
</gene>
<keyword evidence="1" id="KW-0472">Membrane</keyword>
<keyword evidence="1" id="KW-1133">Transmembrane helix</keyword>
<dbReference type="Proteomes" id="UP000191025">
    <property type="component" value="Unassembled WGS sequence"/>
</dbReference>
<feature type="transmembrane region" description="Helical" evidence="1">
    <location>
        <begin position="50"/>
        <end position="74"/>
    </location>
</feature>
<dbReference type="GeneID" id="302270977"/>
<reference evidence="3 5" key="3">
    <citation type="submission" date="2018-06" db="EMBL/GenBank/DDBJ databases">
        <authorList>
            <consortium name="Pathogen Informatics"/>
            <person name="Doyle S."/>
        </authorList>
    </citation>
    <scope>NUCLEOTIDE SEQUENCE [LARGE SCALE GENOMIC DNA]</scope>
    <source>
        <strain evidence="3 5">NCTC7911</strain>
    </source>
</reference>
<accession>A0A1V4H278</accession>
<sequence length="154" mass="17031">MNNNKENKYPTLKVIMLYPLLGGIVGGLPVTLMVFIGMLIDQDWSSILEILWVIVAITFLVGFIPSALTGILLACYKVRILDTANYLKAFFIGWLSTFLPTMTLVILANIDALFDWQIMDIMLVLVMSMVAVSIFALLGGLTSVILAKFILPKS</sequence>
<organism evidence="2 4">
    <name type="scientific">Moraxella lacunata</name>
    <dbReference type="NCBI Taxonomy" id="477"/>
    <lineage>
        <taxon>Bacteria</taxon>
        <taxon>Pseudomonadati</taxon>
        <taxon>Pseudomonadota</taxon>
        <taxon>Gammaproteobacteria</taxon>
        <taxon>Moraxellales</taxon>
        <taxon>Moraxellaceae</taxon>
        <taxon>Moraxella</taxon>
    </lineage>
</organism>
<dbReference type="EMBL" id="MXAN01000012">
    <property type="protein sequence ID" value="OPH38691.1"/>
    <property type="molecule type" value="Genomic_DNA"/>
</dbReference>